<protein>
    <recommendedName>
        <fullName evidence="2">Nucleoplasmin-like domain-containing protein</fullName>
    </recommendedName>
</protein>
<name>G0U058_TRYVY</name>
<dbReference type="InterPro" id="IPR041232">
    <property type="entry name" value="NPL"/>
</dbReference>
<accession>G0U058</accession>
<organism evidence="3">
    <name type="scientific">Trypanosoma vivax (strain Y486)</name>
    <dbReference type="NCBI Taxonomy" id="1055687"/>
    <lineage>
        <taxon>Eukaryota</taxon>
        <taxon>Discoba</taxon>
        <taxon>Euglenozoa</taxon>
        <taxon>Kinetoplastea</taxon>
        <taxon>Metakinetoplastina</taxon>
        <taxon>Trypanosomatida</taxon>
        <taxon>Trypanosomatidae</taxon>
        <taxon>Trypanosoma</taxon>
        <taxon>Duttonella</taxon>
    </lineage>
</organism>
<feature type="compositionally biased region" description="Acidic residues" evidence="1">
    <location>
        <begin position="106"/>
        <end position="120"/>
    </location>
</feature>
<sequence length="182" mass="19286">MSLHCFFGVELQPNGSPVTPPLPPKSVLVITHCALTSAQPGIVTLYAQSHDQVTRFAICTLGADVGIFYVPLQHIFAGGISFTLISSASGAASQCPAVHLTGYFESDEESYTPDGGESDDSANVPKKGPTTARDDYSSGSDAGDRSGSERKIGRVDSRKRNQGKQGSNRSKTNSKRGKQSKH</sequence>
<dbReference type="AlphaFoldDB" id="G0U058"/>
<dbReference type="Pfam" id="PF17800">
    <property type="entry name" value="NPL"/>
    <property type="match status" value="1"/>
</dbReference>
<proteinExistence type="predicted"/>
<evidence type="ECO:0000256" key="1">
    <source>
        <dbReference type="SAM" id="MobiDB-lite"/>
    </source>
</evidence>
<dbReference type="OMA" id="AVYPTVH"/>
<evidence type="ECO:0000259" key="2">
    <source>
        <dbReference type="Pfam" id="PF17800"/>
    </source>
</evidence>
<reference evidence="3" key="1">
    <citation type="journal article" date="2012" name="Proc. Natl. Acad. Sci. U.S.A.">
        <title>Antigenic diversity is generated by distinct evolutionary mechanisms in African trypanosome species.</title>
        <authorList>
            <person name="Jackson A.P."/>
            <person name="Berry A."/>
            <person name="Aslett M."/>
            <person name="Allison H.C."/>
            <person name="Burton P."/>
            <person name="Vavrova-Anderson J."/>
            <person name="Brown R."/>
            <person name="Browne H."/>
            <person name="Corton N."/>
            <person name="Hauser H."/>
            <person name="Gamble J."/>
            <person name="Gilderthorp R."/>
            <person name="Marcello L."/>
            <person name="McQuillan J."/>
            <person name="Otto T.D."/>
            <person name="Quail M.A."/>
            <person name="Sanders M.J."/>
            <person name="van Tonder A."/>
            <person name="Ginger M.L."/>
            <person name="Field M.C."/>
            <person name="Barry J.D."/>
            <person name="Hertz-Fowler C."/>
            <person name="Berriman M."/>
        </authorList>
    </citation>
    <scope>NUCLEOTIDE SEQUENCE</scope>
    <source>
        <strain evidence="3">Y486</strain>
    </source>
</reference>
<dbReference type="EMBL" id="HE573024">
    <property type="protein sequence ID" value="CCC49455.1"/>
    <property type="molecule type" value="Genomic_DNA"/>
</dbReference>
<feature type="domain" description="Nucleoplasmin-like" evidence="2">
    <location>
        <begin position="6"/>
        <end position="104"/>
    </location>
</feature>
<feature type="region of interest" description="Disordered" evidence="1">
    <location>
        <begin position="106"/>
        <end position="182"/>
    </location>
</feature>
<dbReference type="VEuPathDB" id="TriTrypDB:TvY486_0800630"/>
<dbReference type="Gene3D" id="2.60.120.340">
    <property type="entry name" value="Nucleoplasmin core domain"/>
    <property type="match status" value="1"/>
</dbReference>
<feature type="compositionally biased region" description="Basic and acidic residues" evidence="1">
    <location>
        <begin position="132"/>
        <end position="159"/>
    </location>
</feature>
<gene>
    <name evidence="3" type="ORF">TVY486_0800630</name>
</gene>
<evidence type="ECO:0000313" key="3">
    <source>
        <dbReference type="EMBL" id="CCC49455.1"/>
    </source>
</evidence>
<feature type="compositionally biased region" description="Basic residues" evidence="1">
    <location>
        <begin position="172"/>
        <end position="182"/>
    </location>
</feature>